<evidence type="ECO:0000313" key="2">
    <source>
        <dbReference type="Proteomes" id="UP001341297"/>
    </source>
</evidence>
<reference evidence="1 2" key="1">
    <citation type="submission" date="2023-03" db="EMBL/GenBank/DDBJ databases">
        <title>Agriculturally important microbes genome sequencing.</title>
        <authorList>
            <person name="Dunlap C."/>
        </authorList>
    </citation>
    <scope>NUCLEOTIDE SEQUENCE [LARGE SCALE GENOMIC DNA]</scope>
    <source>
        <strain evidence="1 2">CBP-3203</strain>
    </source>
</reference>
<sequence>MKTNVKIDWNNGIKGNGSLKTESLNTKIAIPAEFGGSGDGASPKEILIASATACYTSVLVSMIESRDLPVIGVAVDSEGLNSDDEFKIPPASYRFIREGDRKANSISKPNICSS</sequence>
<accession>A0ABU6H3Z6</accession>
<dbReference type="Gene3D" id="3.30.300.20">
    <property type="match status" value="1"/>
</dbReference>
<keyword evidence="2" id="KW-1185">Reference proteome</keyword>
<dbReference type="InterPro" id="IPR036102">
    <property type="entry name" value="OsmC/Ohrsf"/>
</dbReference>
<dbReference type="SUPFAM" id="SSF82784">
    <property type="entry name" value="OsmC-like"/>
    <property type="match status" value="1"/>
</dbReference>
<comment type="caution">
    <text evidence="1">The sequence shown here is derived from an EMBL/GenBank/DDBJ whole genome shotgun (WGS) entry which is preliminary data.</text>
</comment>
<name>A0ABU6H3Z6_9BACI</name>
<proteinExistence type="predicted"/>
<dbReference type="RefSeq" id="WP_157769093.1">
    <property type="nucleotide sequence ID" value="NZ_CP023481.1"/>
</dbReference>
<evidence type="ECO:0000313" key="1">
    <source>
        <dbReference type="EMBL" id="MEC0485063.1"/>
    </source>
</evidence>
<protein>
    <recommendedName>
        <fullName evidence="3">Osmotically inducible protein OsmC</fullName>
    </recommendedName>
</protein>
<dbReference type="EMBL" id="JARRTL010000008">
    <property type="protein sequence ID" value="MEC0485063.1"/>
    <property type="molecule type" value="Genomic_DNA"/>
</dbReference>
<gene>
    <name evidence="1" type="ORF">P8828_09405</name>
</gene>
<dbReference type="InterPro" id="IPR015946">
    <property type="entry name" value="KH_dom-like_a/b"/>
</dbReference>
<evidence type="ECO:0008006" key="3">
    <source>
        <dbReference type="Google" id="ProtNLM"/>
    </source>
</evidence>
<organism evidence="1 2">
    <name type="scientific">Bacillus glycinifermentans</name>
    <dbReference type="NCBI Taxonomy" id="1664069"/>
    <lineage>
        <taxon>Bacteria</taxon>
        <taxon>Bacillati</taxon>
        <taxon>Bacillota</taxon>
        <taxon>Bacilli</taxon>
        <taxon>Bacillales</taxon>
        <taxon>Bacillaceae</taxon>
        <taxon>Bacillus</taxon>
    </lineage>
</organism>
<dbReference type="Proteomes" id="UP001341297">
    <property type="component" value="Unassembled WGS sequence"/>
</dbReference>